<dbReference type="PROSITE" id="PS51819">
    <property type="entry name" value="VOC"/>
    <property type="match status" value="2"/>
</dbReference>
<dbReference type="AlphaFoldDB" id="A0A5C4LWH3"/>
<evidence type="ECO:0000313" key="3">
    <source>
        <dbReference type="Proteomes" id="UP000305546"/>
    </source>
</evidence>
<dbReference type="OrthoDB" id="9793039at2"/>
<dbReference type="InterPro" id="IPR029068">
    <property type="entry name" value="Glyas_Bleomycin-R_OHBP_Dase"/>
</dbReference>
<sequence>MTGYEPGTPCWVDLTTPDVEGAARFYGELFGWEVIEGGEDVGGYRMCHLRGKPVAGMMAQQQPGMPPSWTGYVSVTDADVATKAVTAAGGQVLVEPMDVMSAGRMAVFADPGGAVFGVWQPGEFAGAELVNEHGTLGWNELATRHLDAAKSFYQAIFGWQSADQQMGGEYTVWSVGERQVAGMMAMDESWPAEVPSYWIPYFVVDDADETVAAASRLGGKVTVAPVDIPVGRFAVLSDPAGAAFCVIKTNPMPA</sequence>
<dbReference type="PANTHER" id="PTHR33993:SF10">
    <property type="entry name" value="CONSERVED PROTEIN"/>
    <property type="match status" value="1"/>
</dbReference>
<dbReference type="PANTHER" id="PTHR33993">
    <property type="entry name" value="GLYOXALASE-RELATED"/>
    <property type="match status" value="1"/>
</dbReference>
<feature type="domain" description="VOC" evidence="1">
    <location>
        <begin position="135"/>
        <end position="249"/>
    </location>
</feature>
<dbReference type="Pfam" id="PF00903">
    <property type="entry name" value="Glyoxalase"/>
    <property type="match status" value="2"/>
</dbReference>
<comment type="caution">
    <text evidence="2">The sequence shown here is derived from an EMBL/GenBank/DDBJ whole genome shotgun (WGS) entry which is preliminary data.</text>
</comment>
<dbReference type="Gene3D" id="3.10.180.10">
    <property type="entry name" value="2,3-Dihydroxybiphenyl 1,2-Dioxygenase, domain 1"/>
    <property type="match status" value="2"/>
</dbReference>
<dbReference type="Proteomes" id="UP000305546">
    <property type="component" value="Unassembled WGS sequence"/>
</dbReference>
<dbReference type="RefSeq" id="WP_139099384.1">
    <property type="nucleotide sequence ID" value="NZ_VDFW01000028.1"/>
</dbReference>
<reference evidence="2 3" key="1">
    <citation type="submission" date="2019-06" db="EMBL/GenBank/DDBJ databases">
        <title>Amycolatopsis alkalitolerans sp. nov., isolated from Gastrodia elata Blume.</title>
        <authorList>
            <person name="Narsing Rao M.P."/>
            <person name="Li W.J."/>
        </authorList>
    </citation>
    <scope>NUCLEOTIDE SEQUENCE [LARGE SCALE GENOMIC DNA]</scope>
    <source>
        <strain evidence="2 3">SYSUP0005</strain>
    </source>
</reference>
<dbReference type="EMBL" id="VDFW01000028">
    <property type="protein sequence ID" value="TNC22192.1"/>
    <property type="molecule type" value="Genomic_DNA"/>
</dbReference>
<dbReference type="InterPro" id="IPR004360">
    <property type="entry name" value="Glyas_Fos-R_dOase_dom"/>
</dbReference>
<gene>
    <name evidence="2" type="ORF">FG385_25775</name>
</gene>
<organism evidence="2 3">
    <name type="scientific">Amycolatopsis alkalitolerans</name>
    <dbReference type="NCBI Taxonomy" id="2547244"/>
    <lineage>
        <taxon>Bacteria</taxon>
        <taxon>Bacillati</taxon>
        <taxon>Actinomycetota</taxon>
        <taxon>Actinomycetes</taxon>
        <taxon>Pseudonocardiales</taxon>
        <taxon>Pseudonocardiaceae</taxon>
        <taxon>Amycolatopsis</taxon>
    </lineage>
</organism>
<accession>A0A5C4LWH3</accession>
<dbReference type="CDD" id="cd07247">
    <property type="entry name" value="SgaA_N_like"/>
    <property type="match status" value="2"/>
</dbReference>
<proteinExistence type="predicted"/>
<dbReference type="SUPFAM" id="SSF54593">
    <property type="entry name" value="Glyoxalase/Bleomycin resistance protein/Dihydroxybiphenyl dioxygenase"/>
    <property type="match status" value="2"/>
</dbReference>
<protein>
    <submittedName>
        <fullName evidence="2">VOC family protein</fullName>
    </submittedName>
</protein>
<feature type="domain" description="VOC" evidence="1">
    <location>
        <begin position="8"/>
        <end position="121"/>
    </location>
</feature>
<name>A0A5C4LWH3_9PSEU</name>
<keyword evidence="3" id="KW-1185">Reference proteome</keyword>
<evidence type="ECO:0000313" key="2">
    <source>
        <dbReference type="EMBL" id="TNC22192.1"/>
    </source>
</evidence>
<evidence type="ECO:0000259" key="1">
    <source>
        <dbReference type="PROSITE" id="PS51819"/>
    </source>
</evidence>
<dbReference type="InterPro" id="IPR052164">
    <property type="entry name" value="Anthracycline_SecMetBiosynth"/>
</dbReference>
<dbReference type="InterPro" id="IPR037523">
    <property type="entry name" value="VOC_core"/>
</dbReference>